<protein>
    <submittedName>
        <fullName evidence="4">16S rRNA (Guanine(966)-N(2))-methyltransferase RsmD</fullName>
        <ecNumber evidence="4">2.1.1.171</ecNumber>
    </submittedName>
</protein>
<proteinExistence type="predicted"/>
<evidence type="ECO:0000256" key="3">
    <source>
        <dbReference type="SAM" id="MobiDB-lite"/>
    </source>
</evidence>
<dbReference type="PIRSF" id="PIRSF004553">
    <property type="entry name" value="CHP00095"/>
    <property type="match status" value="1"/>
</dbReference>
<gene>
    <name evidence="4" type="primary">rsmD</name>
    <name evidence="4" type="ORF">GEV26_06020</name>
</gene>
<dbReference type="RefSeq" id="WP_153652222.1">
    <property type="nucleotide sequence ID" value="NZ_CP045737.1"/>
</dbReference>
<dbReference type="GO" id="GO:0003676">
    <property type="term" value="F:nucleic acid binding"/>
    <property type="evidence" value="ECO:0007669"/>
    <property type="project" value="InterPro"/>
</dbReference>
<keyword evidence="1 4" id="KW-0489">Methyltransferase</keyword>
<feature type="compositionally biased region" description="Basic and acidic residues" evidence="3">
    <location>
        <begin position="17"/>
        <end position="26"/>
    </location>
</feature>
<reference evidence="4 5" key="1">
    <citation type="submission" date="2019-11" db="EMBL/GenBank/DDBJ databases">
        <authorList>
            <person name="Li J."/>
        </authorList>
    </citation>
    <scope>NUCLEOTIDE SEQUENCE [LARGE SCALE GENOMIC DNA]</scope>
    <source>
        <strain evidence="4 5">MF47</strain>
    </source>
</reference>
<feature type="region of interest" description="Disordered" evidence="3">
    <location>
        <begin position="1"/>
        <end position="26"/>
    </location>
</feature>
<accession>A0A5Q2MIV0</accession>
<evidence type="ECO:0000256" key="1">
    <source>
        <dbReference type="ARBA" id="ARBA00022603"/>
    </source>
</evidence>
<dbReference type="NCBIfam" id="TIGR00095">
    <property type="entry name" value="16S rRNA (guanine(966)-N(2))-methyltransferase RsmD"/>
    <property type="match status" value="1"/>
</dbReference>
<dbReference type="SUPFAM" id="SSF53335">
    <property type="entry name" value="S-adenosyl-L-methionine-dependent methyltransferases"/>
    <property type="match status" value="1"/>
</dbReference>
<evidence type="ECO:0000313" key="5">
    <source>
        <dbReference type="Proteomes" id="UP000392064"/>
    </source>
</evidence>
<name>A0A5Q2MIV0_9ACTN</name>
<dbReference type="InterPro" id="IPR002052">
    <property type="entry name" value="DNA_methylase_N6_adenine_CS"/>
</dbReference>
<dbReference type="KEGG" id="aef:GEV26_06020"/>
<keyword evidence="2 4" id="KW-0808">Transferase</keyword>
<keyword evidence="5" id="KW-1185">Reference proteome</keyword>
<dbReference type="AlphaFoldDB" id="A0A5Q2MIV0"/>
<dbReference type="EMBL" id="CP045737">
    <property type="protein sequence ID" value="QGG40952.1"/>
    <property type="molecule type" value="Genomic_DNA"/>
</dbReference>
<dbReference type="EC" id="2.1.1.171" evidence="4"/>
<dbReference type="InterPro" id="IPR029063">
    <property type="entry name" value="SAM-dependent_MTases_sf"/>
</dbReference>
<dbReference type="InterPro" id="IPR004398">
    <property type="entry name" value="RNA_MeTrfase_RsmD"/>
</dbReference>
<dbReference type="PROSITE" id="PS00092">
    <property type="entry name" value="N6_MTASE"/>
    <property type="match status" value="1"/>
</dbReference>
<dbReference type="Gene3D" id="3.40.50.150">
    <property type="entry name" value="Vaccinia Virus protein VP39"/>
    <property type="match status" value="1"/>
</dbReference>
<dbReference type="PANTHER" id="PTHR43542:SF1">
    <property type="entry name" value="METHYLTRANSFERASE"/>
    <property type="match status" value="1"/>
</dbReference>
<dbReference type="Proteomes" id="UP000392064">
    <property type="component" value="Chromosome"/>
</dbReference>
<evidence type="ECO:0000256" key="2">
    <source>
        <dbReference type="ARBA" id="ARBA00022679"/>
    </source>
</evidence>
<sequence>MTRIIAGRHGGRQIKTPKGDGTRPTSDRVREAMFSSIESELGGLEGIAVLDLYAGSGALGIEAISRGAGHAVFVEAHTQTAAVITRNLRDLGADGVVERTKAERWVEDGDRDVFDLVLIDPPYAVPTDAVTALVQGVLESFSHEDTLFVVERATRDPFVWPEGVEGLRNKKYGETTVWFGRPAVRSLP</sequence>
<dbReference type="Pfam" id="PF03602">
    <property type="entry name" value="Cons_hypoth95"/>
    <property type="match status" value="1"/>
</dbReference>
<dbReference type="GO" id="GO:0052913">
    <property type="term" value="F:16S rRNA (guanine(966)-N(2))-methyltransferase activity"/>
    <property type="evidence" value="ECO:0007669"/>
    <property type="project" value="UniProtKB-EC"/>
</dbReference>
<dbReference type="CDD" id="cd02440">
    <property type="entry name" value="AdoMet_MTases"/>
    <property type="match status" value="1"/>
</dbReference>
<organism evidence="4 5">
    <name type="scientific">Aeromicrobium yanjiei</name>
    <dbReference type="NCBI Taxonomy" id="2662028"/>
    <lineage>
        <taxon>Bacteria</taxon>
        <taxon>Bacillati</taxon>
        <taxon>Actinomycetota</taxon>
        <taxon>Actinomycetes</taxon>
        <taxon>Propionibacteriales</taxon>
        <taxon>Nocardioidaceae</taxon>
        <taxon>Aeromicrobium</taxon>
    </lineage>
</organism>
<evidence type="ECO:0000313" key="4">
    <source>
        <dbReference type="EMBL" id="QGG40952.1"/>
    </source>
</evidence>
<dbReference type="PANTHER" id="PTHR43542">
    <property type="entry name" value="METHYLTRANSFERASE"/>
    <property type="match status" value="1"/>
</dbReference>